<feature type="transmembrane region" description="Helical" evidence="1">
    <location>
        <begin position="36"/>
        <end position="58"/>
    </location>
</feature>
<dbReference type="AlphaFoldDB" id="A0A5B8Z5R1"/>
<evidence type="ECO:0000313" key="3">
    <source>
        <dbReference type="Proteomes" id="UP000321555"/>
    </source>
</evidence>
<proteinExistence type="predicted"/>
<protein>
    <submittedName>
        <fullName evidence="2">Uncharacterized protein</fullName>
    </submittedName>
</protein>
<sequence length="120" mass="13948">MNRHAFYCIISFFCGLLFIEWFPIPIINITELVFSYILNPLNFFAASLVIIVGVLITAEMIREEMILKAIDSIKNRECNFNVLICIIFVINFITLINIGFWQTVVFFCFSIIYGIISIDF</sequence>
<reference evidence="3" key="1">
    <citation type="submission" date="2019-08" db="EMBL/GenBank/DDBJ databases">
        <authorList>
            <person name="Zheng X."/>
        </authorList>
    </citation>
    <scope>NUCLEOTIDE SEQUENCE [LARGE SCALE GENOMIC DNA]</scope>
    <source>
        <strain evidence="3">FJAT-25496</strain>
    </source>
</reference>
<gene>
    <name evidence="2" type="ORF">FSZ17_15095</name>
</gene>
<name>A0A5B8Z5R1_CYTDA</name>
<keyword evidence="3" id="KW-1185">Reference proteome</keyword>
<evidence type="ECO:0000256" key="1">
    <source>
        <dbReference type="SAM" id="Phobius"/>
    </source>
</evidence>
<organism evidence="2 3">
    <name type="scientific">Cytobacillus dafuensis</name>
    <name type="common">Bacillus dafuensis</name>
    <dbReference type="NCBI Taxonomy" id="1742359"/>
    <lineage>
        <taxon>Bacteria</taxon>
        <taxon>Bacillati</taxon>
        <taxon>Bacillota</taxon>
        <taxon>Bacilli</taxon>
        <taxon>Bacillales</taxon>
        <taxon>Bacillaceae</taxon>
        <taxon>Cytobacillus</taxon>
    </lineage>
</organism>
<accession>A0A5B8Z5R1</accession>
<dbReference type="OrthoDB" id="2971634at2"/>
<dbReference type="STRING" id="1742359.GCA_001439625_02097"/>
<feature type="transmembrane region" description="Helical" evidence="1">
    <location>
        <begin position="5"/>
        <end position="24"/>
    </location>
</feature>
<dbReference type="RefSeq" id="WP_057771383.1">
    <property type="nucleotide sequence ID" value="NZ_CP042593.1"/>
</dbReference>
<keyword evidence="1" id="KW-1133">Transmembrane helix</keyword>
<keyword evidence="1" id="KW-0472">Membrane</keyword>
<feature type="transmembrane region" description="Helical" evidence="1">
    <location>
        <begin position="78"/>
        <end position="94"/>
    </location>
</feature>
<evidence type="ECO:0000313" key="2">
    <source>
        <dbReference type="EMBL" id="QED48460.1"/>
    </source>
</evidence>
<dbReference type="Proteomes" id="UP000321555">
    <property type="component" value="Chromosome"/>
</dbReference>
<dbReference type="KEGG" id="bda:FSZ17_15095"/>
<keyword evidence="1" id="KW-0812">Transmembrane</keyword>
<dbReference type="EMBL" id="CP042593">
    <property type="protein sequence ID" value="QED48460.1"/>
    <property type="molecule type" value="Genomic_DNA"/>
</dbReference>